<evidence type="ECO:0000256" key="1">
    <source>
        <dbReference type="SAM" id="MobiDB-lite"/>
    </source>
</evidence>
<accession>A0ABQ9CT89</accession>
<evidence type="ECO:0000313" key="2">
    <source>
        <dbReference type="EMBL" id="KAJ7405567.1"/>
    </source>
</evidence>
<proteinExistence type="predicted"/>
<dbReference type="EMBL" id="WHWB01034701">
    <property type="protein sequence ID" value="KAJ7405567.1"/>
    <property type="molecule type" value="Genomic_DNA"/>
</dbReference>
<name>A0ABQ9CT89_9PASS</name>
<feature type="region of interest" description="Disordered" evidence="1">
    <location>
        <begin position="47"/>
        <end position="68"/>
    </location>
</feature>
<organism evidence="2 3">
    <name type="scientific">Willisornis vidua</name>
    <name type="common">Xingu scale-backed antbird</name>
    <dbReference type="NCBI Taxonomy" id="1566151"/>
    <lineage>
        <taxon>Eukaryota</taxon>
        <taxon>Metazoa</taxon>
        <taxon>Chordata</taxon>
        <taxon>Craniata</taxon>
        <taxon>Vertebrata</taxon>
        <taxon>Euteleostomi</taxon>
        <taxon>Archelosauria</taxon>
        <taxon>Archosauria</taxon>
        <taxon>Dinosauria</taxon>
        <taxon>Saurischia</taxon>
        <taxon>Theropoda</taxon>
        <taxon>Coelurosauria</taxon>
        <taxon>Aves</taxon>
        <taxon>Neognathae</taxon>
        <taxon>Neoaves</taxon>
        <taxon>Telluraves</taxon>
        <taxon>Australaves</taxon>
        <taxon>Passeriformes</taxon>
        <taxon>Thamnophilidae</taxon>
        <taxon>Willisornis</taxon>
    </lineage>
</organism>
<dbReference type="Proteomes" id="UP001145742">
    <property type="component" value="Unassembled WGS sequence"/>
</dbReference>
<sequence length="140" mass="15383">MREGSAANTCERLRRIVRRVLSGETGNKGRGITLPSKGQMTQAIIVSSHQKDGSEVTSSPSNSNLEKAEKLGKFRVNKGRLYHNVPGCGGNGSGRGTLTHWDTQKEHGELEDKSSPVVVPILKFPISLRLCVQNMSEWRK</sequence>
<reference evidence="2" key="1">
    <citation type="submission" date="2019-10" db="EMBL/GenBank/DDBJ databases">
        <authorList>
            <person name="Soares A.E.R."/>
            <person name="Aleixo A."/>
            <person name="Schneider P."/>
            <person name="Miyaki C.Y."/>
            <person name="Schneider M.P."/>
            <person name="Mello C."/>
            <person name="Vasconcelos A.T.R."/>
        </authorList>
    </citation>
    <scope>NUCLEOTIDE SEQUENCE</scope>
    <source>
        <tissue evidence="2">Muscle</tissue>
    </source>
</reference>
<feature type="compositionally biased region" description="Polar residues" evidence="1">
    <location>
        <begin position="55"/>
        <end position="65"/>
    </location>
</feature>
<evidence type="ECO:0000313" key="3">
    <source>
        <dbReference type="Proteomes" id="UP001145742"/>
    </source>
</evidence>
<protein>
    <submittedName>
        <fullName evidence="2">Uncharacterized protein</fullName>
    </submittedName>
</protein>
<gene>
    <name evidence="2" type="ORF">WISP_138794</name>
</gene>
<comment type="caution">
    <text evidence="2">The sequence shown here is derived from an EMBL/GenBank/DDBJ whole genome shotgun (WGS) entry which is preliminary data.</text>
</comment>
<keyword evidence="3" id="KW-1185">Reference proteome</keyword>